<dbReference type="PANTHER" id="PTHR30143:SF0">
    <property type="entry name" value="2-KETO-4-PENTENOATE HYDRATASE"/>
    <property type="match status" value="1"/>
</dbReference>
<dbReference type="RefSeq" id="WP_327789633.1">
    <property type="nucleotide sequence ID" value="NZ_JARGEQ010000126.1"/>
</dbReference>
<keyword evidence="1" id="KW-0456">Lyase</keyword>
<protein>
    <submittedName>
        <fullName evidence="3">Hydratase</fullName>
    </submittedName>
</protein>
<evidence type="ECO:0000313" key="4">
    <source>
        <dbReference type="Proteomes" id="UP001301140"/>
    </source>
</evidence>
<proteinExistence type="predicted"/>
<feature type="domain" description="Fumarylacetoacetase-like C-terminal" evidence="2">
    <location>
        <begin position="101"/>
        <end position="255"/>
    </location>
</feature>
<gene>
    <name evidence="3" type="ORF">PZ740_12575</name>
</gene>
<dbReference type="GO" id="GO:0005737">
    <property type="term" value="C:cytoplasm"/>
    <property type="evidence" value="ECO:0007669"/>
    <property type="project" value="TreeGrafter"/>
</dbReference>
<accession>A0AAP4D687</accession>
<reference evidence="3 4" key="1">
    <citation type="submission" date="2023-03" db="EMBL/GenBank/DDBJ databases">
        <title>YIM 152171 draft genome.</title>
        <authorList>
            <person name="Yang Z."/>
        </authorList>
    </citation>
    <scope>NUCLEOTIDE SEQUENCE [LARGE SCALE GENOMIC DNA]</scope>
    <source>
        <strain evidence="3 4">YIM 152171</strain>
    </source>
</reference>
<dbReference type="PANTHER" id="PTHR30143">
    <property type="entry name" value="ACID HYDRATASE"/>
    <property type="match status" value="1"/>
</dbReference>
<keyword evidence="4" id="KW-1185">Reference proteome</keyword>
<sequence length="262" mass="27851">MMSEAAVREAADLLWRHWSEGTRLEALPEEIRPRTRGEGYAVQALLEERSAVPPFGWKIAATSKEGQAHIGVDGPLAGRLLAERVVPDGGSLALGHSLMRVAEPELAFRMARDLEPRFEPYGVEEVLAAVGTLHPAIELPDSRFEDFVGAGAAQLIADNACAHHFVLGPAAPEGWRDLELARHRVVAACAGRPEREGTGANVLGDPRVALTWLANELASLGITLKAGQVVTTGTCMAPLPVGPGQEVIADHGALGRVSLHLT</sequence>
<dbReference type="EMBL" id="JARGEQ010000126">
    <property type="protein sequence ID" value="MDF1587214.1"/>
    <property type="molecule type" value="Genomic_DNA"/>
</dbReference>
<dbReference type="Pfam" id="PF01557">
    <property type="entry name" value="FAA_hydrolase"/>
    <property type="match status" value="1"/>
</dbReference>
<dbReference type="InterPro" id="IPR050772">
    <property type="entry name" value="Hydratase-Decarb/MhpD_sf"/>
</dbReference>
<dbReference type="SUPFAM" id="SSF56529">
    <property type="entry name" value="FAH"/>
    <property type="match status" value="1"/>
</dbReference>
<dbReference type="AlphaFoldDB" id="A0AAP4D687"/>
<evidence type="ECO:0000313" key="3">
    <source>
        <dbReference type="EMBL" id="MDF1587214.1"/>
    </source>
</evidence>
<dbReference type="Gene3D" id="3.90.850.10">
    <property type="entry name" value="Fumarylacetoacetase-like, C-terminal domain"/>
    <property type="match status" value="1"/>
</dbReference>
<dbReference type="Proteomes" id="UP001301140">
    <property type="component" value="Unassembled WGS sequence"/>
</dbReference>
<name>A0AAP4D687_9PROT</name>
<evidence type="ECO:0000259" key="2">
    <source>
        <dbReference type="Pfam" id="PF01557"/>
    </source>
</evidence>
<dbReference type="GO" id="GO:0008684">
    <property type="term" value="F:2-oxopent-4-enoate hydratase activity"/>
    <property type="evidence" value="ECO:0007669"/>
    <property type="project" value="TreeGrafter"/>
</dbReference>
<dbReference type="InterPro" id="IPR011234">
    <property type="entry name" value="Fumarylacetoacetase-like_C"/>
</dbReference>
<dbReference type="InterPro" id="IPR036663">
    <property type="entry name" value="Fumarylacetoacetase_C_sf"/>
</dbReference>
<comment type="caution">
    <text evidence="3">The sequence shown here is derived from an EMBL/GenBank/DDBJ whole genome shotgun (WGS) entry which is preliminary data.</text>
</comment>
<organism evidence="3 4">
    <name type="scientific">Marinimicrococcus flavescens</name>
    <dbReference type="NCBI Taxonomy" id="3031815"/>
    <lineage>
        <taxon>Bacteria</taxon>
        <taxon>Pseudomonadati</taxon>
        <taxon>Pseudomonadota</taxon>
        <taxon>Alphaproteobacteria</taxon>
        <taxon>Geminicoccales</taxon>
        <taxon>Geminicoccaceae</taxon>
        <taxon>Marinimicrococcus</taxon>
    </lineage>
</organism>
<evidence type="ECO:0000256" key="1">
    <source>
        <dbReference type="ARBA" id="ARBA00023239"/>
    </source>
</evidence>